<feature type="transmembrane region" description="Helical" evidence="1">
    <location>
        <begin position="86"/>
        <end position="105"/>
    </location>
</feature>
<feature type="transmembrane region" description="Helical" evidence="1">
    <location>
        <begin position="58"/>
        <end position="79"/>
    </location>
</feature>
<accession>A0A1B9XWT9</accession>
<organism evidence="2 3">
    <name type="scientific">Tenacibaculum soleae</name>
    <dbReference type="NCBI Taxonomy" id="447689"/>
    <lineage>
        <taxon>Bacteria</taxon>
        <taxon>Pseudomonadati</taxon>
        <taxon>Bacteroidota</taxon>
        <taxon>Flavobacteriia</taxon>
        <taxon>Flavobacteriales</taxon>
        <taxon>Flavobacteriaceae</taxon>
        <taxon>Tenacibaculum</taxon>
    </lineage>
</organism>
<dbReference type="RefSeq" id="WP_068706061.1">
    <property type="nucleotide sequence ID" value="NZ_MAKX01000035.1"/>
</dbReference>
<dbReference type="OrthoDB" id="1143964at2"/>
<keyword evidence="1" id="KW-0472">Membrane</keyword>
<dbReference type="STRING" id="447689.BA195_12485"/>
<evidence type="ECO:0000313" key="3">
    <source>
        <dbReference type="Proteomes" id="UP000093186"/>
    </source>
</evidence>
<evidence type="ECO:0000256" key="1">
    <source>
        <dbReference type="SAM" id="Phobius"/>
    </source>
</evidence>
<protein>
    <recommendedName>
        <fullName evidence="4">Sugar transporter</fullName>
    </recommendedName>
</protein>
<gene>
    <name evidence="2" type="ORF">BA195_12485</name>
</gene>
<comment type="caution">
    <text evidence="2">The sequence shown here is derived from an EMBL/GenBank/DDBJ whole genome shotgun (WGS) entry which is preliminary data.</text>
</comment>
<proteinExistence type="predicted"/>
<keyword evidence="3" id="KW-1185">Reference proteome</keyword>
<evidence type="ECO:0000313" key="2">
    <source>
        <dbReference type="EMBL" id="OCK42023.1"/>
    </source>
</evidence>
<feature type="transmembrane region" description="Helical" evidence="1">
    <location>
        <begin position="9"/>
        <end position="30"/>
    </location>
</feature>
<dbReference type="AlphaFoldDB" id="A0A1B9XWT9"/>
<reference evidence="2 3" key="1">
    <citation type="submission" date="2016-06" db="EMBL/GenBank/DDBJ databases">
        <title>Draft Genome Sequence of Tenacibaculum soleae UCD-KL19.</title>
        <authorList>
            <person name="Eisen J.A."/>
            <person name="Coil D.A."/>
            <person name="Lujan K.M."/>
        </authorList>
    </citation>
    <scope>NUCLEOTIDE SEQUENCE [LARGE SCALE GENOMIC DNA]</scope>
    <source>
        <strain evidence="2 3">UCD-KL19</strain>
    </source>
</reference>
<keyword evidence="1" id="KW-0812">Transmembrane</keyword>
<sequence length="144" mass="15984">MTTSNKPTIWFWVIGIIAVLWNAMGVNQYLQQAYNTDVFKAMYPDEKVLEMALNTPSWVMGAFAIAVFGGALGSVFLLLRKKIAKPIFLVSLIAIVIQMFYNVFMSGALDVYGLGAVIMPIMIIGFAVFILWYTKKSEANGLLS</sequence>
<name>A0A1B9XWT9_9FLAO</name>
<feature type="transmembrane region" description="Helical" evidence="1">
    <location>
        <begin position="111"/>
        <end position="133"/>
    </location>
</feature>
<dbReference type="EMBL" id="MAKX01000035">
    <property type="protein sequence ID" value="OCK42023.1"/>
    <property type="molecule type" value="Genomic_DNA"/>
</dbReference>
<dbReference type="Proteomes" id="UP000093186">
    <property type="component" value="Unassembled WGS sequence"/>
</dbReference>
<evidence type="ECO:0008006" key="4">
    <source>
        <dbReference type="Google" id="ProtNLM"/>
    </source>
</evidence>
<keyword evidence="1" id="KW-1133">Transmembrane helix</keyword>